<reference evidence="1 2" key="1">
    <citation type="journal article" date="2014" name="Genome Announc.">
        <title>Draft Genome Sequence of Marine Flavobacterium Jejuia pallidilutea Strain 11shimoA1 and Pigmentation Mutants.</title>
        <authorList>
            <person name="Takatani N."/>
            <person name="Nakanishi M."/>
            <person name="Meirelles P."/>
            <person name="Mino S."/>
            <person name="Suda W."/>
            <person name="Oshima K."/>
            <person name="Hattori M."/>
            <person name="Ohkuma M."/>
            <person name="Hosokawa M."/>
            <person name="Miyashita K."/>
            <person name="Thompson F.L."/>
            <person name="Niwa A."/>
            <person name="Sawabe T."/>
            <person name="Sawabe T."/>
        </authorList>
    </citation>
    <scope>NUCLEOTIDE SEQUENCE [LARGE SCALE GENOMIC DNA]</scope>
    <source>
        <strain evidence="2">JCM19302</strain>
    </source>
</reference>
<sequence length="38" mass="4711">MVAQVFLIQYYYQISIKCKKEEFEDFIKMIFGNHRIHV</sequence>
<name>A0A090WRJ3_9FLAO</name>
<evidence type="ECO:0000313" key="1">
    <source>
        <dbReference type="EMBL" id="GAL70002.1"/>
    </source>
</evidence>
<dbReference type="EMBL" id="BBNS01000004">
    <property type="protein sequence ID" value="GAL70002.1"/>
    <property type="molecule type" value="Genomic_DNA"/>
</dbReference>
<protein>
    <submittedName>
        <fullName evidence="1">Uncharacterized protein</fullName>
    </submittedName>
</protein>
<accession>A0A090WRJ3</accession>
<dbReference type="AlphaFoldDB" id="A0A090WRJ3"/>
<comment type="caution">
    <text evidence="1">The sequence shown here is derived from an EMBL/GenBank/DDBJ whole genome shotgun (WGS) entry which is preliminary data.</text>
</comment>
<gene>
    <name evidence="1" type="ORF">JCM19302_2577</name>
</gene>
<evidence type="ECO:0000313" key="2">
    <source>
        <dbReference type="Proteomes" id="UP000029646"/>
    </source>
</evidence>
<organism evidence="1 2">
    <name type="scientific">Jejuia pallidilutea</name>
    <dbReference type="NCBI Taxonomy" id="504487"/>
    <lineage>
        <taxon>Bacteria</taxon>
        <taxon>Pseudomonadati</taxon>
        <taxon>Bacteroidota</taxon>
        <taxon>Flavobacteriia</taxon>
        <taxon>Flavobacteriales</taxon>
        <taxon>Flavobacteriaceae</taxon>
        <taxon>Jejuia</taxon>
    </lineage>
</organism>
<proteinExistence type="predicted"/>
<dbReference type="Proteomes" id="UP000029646">
    <property type="component" value="Unassembled WGS sequence"/>
</dbReference>